<dbReference type="InterPro" id="IPR030947">
    <property type="entry name" value="EcfA_1"/>
</dbReference>
<evidence type="ECO:0000256" key="6">
    <source>
        <dbReference type="ARBA" id="ARBA00022840"/>
    </source>
</evidence>
<keyword evidence="7" id="KW-1278">Translocase</keyword>
<evidence type="ECO:0000256" key="3">
    <source>
        <dbReference type="ARBA" id="ARBA00022448"/>
    </source>
</evidence>
<dbReference type="InterPro" id="IPR015856">
    <property type="entry name" value="ABC_transpr_CbiO/EcfA_su"/>
</dbReference>
<dbReference type="RefSeq" id="WP_170077907.1">
    <property type="nucleotide sequence ID" value="NZ_JABAFA010000043.1"/>
</dbReference>
<keyword evidence="4" id="KW-1003">Cell membrane</keyword>
<dbReference type="SMART" id="SM00382">
    <property type="entry name" value="AAA"/>
    <property type="match status" value="1"/>
</dbReference>
<organism evidence="10 11">
    <name type="scientific">Selenomonas bovis</name>
    <dbReference type="NCBI Taxonomy" id="416586"/>
    <lineage>
        <taxon>Bacteria</taxon>
        <taxon>Bacillati</taxon>
        <taxon>Bacillota</taxon>
        <taxon>Negativicutes</taxon>
        <taxon>Selenomonadales</taxon>
        <taxon>Selenomonadaceae</taxon>
        <taxon>Selenomonas</taxon>
    </lineage>
</organism>
<evidence type="ECO:0000256" key="5">
    <source>
        <dbReference type="ARBA" id="ARBA00022741"/>
    </source>
</evidence>
<keyword evidence="8" id="KW-0472">Membrane</keyword>
<comment type="caution">
    <text evidence="10">The sequence shown here is derived from an EMBL/GenBank/DDBJ whole genome shotgun (WGS) entry which is preliminary data.</text>
</comment>
<dbReference type="InterPro" id="IPR017871">
    <property type="entry name" value="ABC_transporter-like_CS"/>
</dbReference>
<proteinExistence type="inferred from homology"/>
<dbReference type="SUPFAM" id="SSF52540">
    <property type="entry name" value="P-loop containing nucleoside triphosphate hydrolases"/>
    <property type="match status" value="1"/>
</dbReference>
<gene>
    <name evidence="10" type="ORF">HF878_09295</name>
</gene>
<feature type="domain" description="ABC transporter" evidence="9">
    <location>
        <begin position="4"/>
        <end position="242"/>
    </location>
</feature>
<accession>A0A848B8S5</accession>
<dbReference type="EMBL" id="JABAFA010000043">
    <property type="protein sequence ID" value="NMD99648.1"/>
    <property type="molecule type" value="Genomic_DNA"/>
</dbReference>
<evidence type="ECO:0000256" key="8">
    <source>
        <dbReference type="ARBA" id="ARBA00023136"/>
    </source>
</evidence>
<dbReference type="AlphaFoldDB" id="A0A848B8S5"/>
<reference evidence="10 11" key="1">
    <citation type="submission" date="2020-04" db="EMBL/GenBank/DDBJ databases">
        <authorList>
            <person name="Hitch T.C.A."/>
            <person name="Wylensek D."/>
            <person name="Clavel T."/>
        </authorList>
    </citation>
    <scope>NUCLEOTIDE SEQUENCE [LARGE SCALE GENOMIC DNA]</scope>
    <source>
        <strain evidence="10 11">PG-130-P53-12</strain>
    </source>
</reference>
<evidence type="ECO:0000256" key="2">
    <source>
        <dbReference type="ARBA" id="ARBA00005417"/>
    </source>
</evidence>
<dbReference type="GO" id="GO:0042626">
    <property type="term" value="F:ATPase-coupled transmembrane transporter activity"/>
    <property type="evidence" value="ECO:0007669"/>
    <property type="project" value="TreeGrafter"/>
</dbReference>
<comment type="similarity">
    <text evidence="2">Belongs to the ABC transporter superfamily.</text>
</comment>
<dbReference type="GO" id="GO:0016887">
    <property type="term" value="F:ATP hydrolysis activity"/>
    <property type="evidence" value="ECO:0007669"/>
    <property type="project" value="InterPro"/>
</dbReference>
<evidence type="ECO:0000259" key="9">
    <source>
        <dbReference type="PROSITE" id="PS50893"/>
    </source>
</evidence>
<dbReference type="PANTHER" id="PTHR43553:SF24">
    <property type="entry name" value="ENERGY-COUPLING FACTOR TRANSPORTER ATP-BINDING PROTEIN ECFA1"/>
    <property type="match status" value="1"/>
</dbReference>
<dbReference type="FunFam" id="3.40.50.300:FF:000224">
    <property type="entry name" value="Energy-coupling factor transporter ATP-binding protein EcfA"/>
    <property type="match status" value="1"/>
</dbReference>
<dbReference type="PANTHER" id="PTHR43553">
    <property type="entry name" value="HEAVY METAL TRANSPORTER"/>
    <property type="match status" value="1"/>
</dbReference>
<dbReference type="InterPro" id="IPR003593">
    <property type="entry name" value="AAA+_ATPase"/>
</dbReference>
<comment type="subcellular location">
    <subcellularLocation>
        <location evidence="1">Cell membrane</location>
        <topology evidence="1">Peripheral membrane protein</topology>
    </subcellularLocation>
</comment>
<dbReference type="Proteomes" id="UP000543804">
    <property type="component" value="Unassembled WGS sequence"/>
</dbReference>
<dbReference type="InterPro" id="IPR003439">
    <property type="entry name" value="ABC_transporter-like_ATP-bd"/>
</dbReference>
<dbReference type="PROSITE" id="PS50893">
    <property type="entry name" value="ABC_TRANSPORTER_2"/>
    <property type="match status" value="1"/>
</dbReference>
<evidence type="ECO:0000256" key="7">
    <source>
        <dbReference type="ARBA" id="ARBA00022967"/>
    </source>
</evidence>
<keyword evidence="11" id="KW-1185">Reference proteome</keyword>
<keyword evidence="5" id="KW-0547">Nucleotide-binding</keyword>
<dbReference type="Gene3D" id="3.40.50.300">
    <property type="entry name" value="P-loop containing nucleotide triphosphate hydrolases"/>
    <property type="match status" value="1"/>
</dbReference>
<dbReference type="PROSITE" id="PS00211">
    <property type="entry name" value="ABC_TRANSPORTER_1"/>
    <property type="match status" value="1"/>
</dbReference>
<evidence type="ECO:0000256" key="1">
    <source>
        <dbReference type="ARBA" id="ARBA00004202"/>
    </source>
</evidence>
<keyword evidence="3" id="KW-0813">Transport</keyword>
<evidence type="ECO:0000313" key="11">
    <source>
        <dbReference type="Proteomes" id="UP000543804"/>
    </source>
</evidence>
<dbReference type="InterPro" id="IPR027417">
    <property type="entry name" value="P-loop_NTPase"/>
</dbReference>
<keyword evidence="6" id="KW-0067">ATP-binding</keyword>
<evidence type="ECO:0000313" key="10">
    <source>
        <dbReference type="EMBL" id="NMD99648.1"/>
    </source>
</evidence>
<sequence length="289" mass="31073">MAFIEIEHLSHVYHAGEEGAHRALDDVSFAVERGEFVAVLGSNGSGKSTLAKHLNALLLPTEGACRIDGLDTQEEAEVWRIRQKVGMVFQNPDNQLIAAVVEDDVAFGPENLGVPSAEIRRRVDAALAAVNMTPFRSYAPHLLSGGQKQRVAIAGTLAMQTEAIVFDEATAMLDPEGRADILSVVRRLHEERGITVVYITHFMEEAAAADRVLVLDHGHVVMDAPPRAVFSHADELRALGLEVPLAVELRDRLRAAGVALPADLLTEAELVAALGRAAERGGEAVGHRA</sequence>
<dbReference type="GO" id="GO:0005524">
    <property type="term" value="F:ATP binding"/>
    <property type="evidence" value="ECO:0007669"/>
    <property type="project" value="UniProtKB-KW"/>
</dbReference>
<dbReference type="CDD" id="cd03225">
    <property type="entry name" value="ABC_cobalt_CbiO_domain1"/>
    <property type="match status" value="1"/>
</dbReference>
<evidence type="ECO:0000256" key="4">
    <source>
        <dbReference type="ARBA" id="ARBA00022475"/>
    </source>
</evidence>
<protein>
    <submittedName>
        <fullName evidence="10">Energy-coupling factor transporter ATPase</fullName>
    </submittedName>
</protein>
<dbReference type="Pfam" id="PF00005">
    <property type="entry name" value="ABC_tran"/>
    <property type="match status" value="1"/>
</dbReference>
<dbReference type="NCBIfam" id="TIGR04520">
    <property type="entry name" value="ECF_ATPase_1"/>
    <property type="match status" value="1"/>
</dbReference>
<dbReference type="InterPro" id="IPR050095">
    <property type="entry name" value="ECF_ABC_transporter_ATP-bd"/>
</dbReference>
<dbReference type="GO" id="GO:0043190">
    <property type="term" value="C:ATP-binding cassette (ABC) transporter complex"/>
    <property type="evidence" value="ECO:0007669"/>
    <property type="project" value="TreeGrafter"/>
</dbReference>
<name>A0A848B8S5_9FIRM</name>